<dbReference type="EMBL" id="JBHSZO010000054">
    <property type="protein sequence ID" value="MFC7221199.1"/>
    <property type="molecule type" value="Genomic_DNA"/>
</dbReference>
<evidence type="ECO:0000313" key="3">
    <source>
        <dbReference type="Proteomes" id="UP001596413"/>
    </source>
</evidence>
<keyword evidence="1" id="KW-1133">Transmembrane helix</keyword>
<feature type="transmembrane region" description="Helical" evidence="1">
    <location>
        <begin position="368"/>
        <end position="390"/>
    </location>
</feature>
<accession>A0ABW2GKC6</accession>
<evidence type="ECO:0008006" key="4">
    <source>
        <dbReference type="Google" id="ProtNLM"/>
    </source>
</evidence>
<protein>
    <recommendedName>
        <fullName evidence="4">Tetratricopeptide repeat protein</fullName>
    </recommendedName>
</protein>
<reference evidence="3" key="1">
    <citation type="journal article" date="2019" name="Int. J. Syst. Evol. Microbiol.">
        <title>The Global Catalogue of Microorganisms (GCM) 10K type strain sequencing project: providing services to taxonomists for standard genome sequencing and annotation.</title>
        <authorList>
            <consortium name="The Broad Institute Genomics Platform"/>
            <consortium name="The Broad Institute Genome Sequencing Center for Infectious Disease"/>
            <person name="Wu L."/>
            <person name="Ma J."/>
        </authorList>
    </citation>
    <scope>NUCLEOTIDE SEQUENCE [LARGE SCALE GENOMIC DNA]</scope>
    <source>
        <strain evidence="3">CGMCC 1.13681</strain>
    </source>
</reference>
<keyword evidence="1" id="KW-0472">Membrane</keyword>
<feature type="transmembrane region" description="Helical" evidence="1">
    <location>
        <begin position="335"/>
        <end position="356"/>
    </location>
</feature>
<evidence type="ECO:0000256" key="1">
    <source>
        <dbReference type="SAM" id="Phobius"/>
    </source>
</evidence>
<evidence type="ECO:0000313" key="2">
    <source>
        <dbReference type="EMBL" id="MFC7221199.1"/>
    </source>
</evidence>
<organism evidence="2 3">
    <name type="scientific">Streptomyces polyrhachis</name>
    <dbReference type="NCBI Taxonomy" id="1282885"/>
    <lineage>
        <taxon>Bacteria</taxon>
        <taxon>Bacillati</taxon>
        <taxon>Actinomycetota</taxon>
        <taxon>Actinomycetes</taxon>
        <taxon>Kitasatosporales</taxon>
        <taxon>Streptomycetaceae</taxon>
        <taxon>Streptomyces</taxon>
    </lineage>
</organism>
<name>A0ABW2GKC6_9ACTN</name>
<keyword evidence="3" id="KW-1185">Reference proteome</keyword>
<sequence>MDPAAALTRLGELTTTDSRELDRVCEEVAAALHQAGAEPLFTLAGADFATDPYLICADRYWRLRFLELPTIRTALACAAWLRTHLAAGHRAEVEQRWALGYAFVTKDSVESRRELDEAATDFAGSADLSFFAAVYHAGKLRANFCFDELEDFLSASLLAQAAGRHREDPVFLALRCFAAYGSRRIATAHAAELLERAWSHPRRSRQVVDLCLNALAAAKPFPGDGTLLRERAEEAVELWPRDHIFHFRLATGRSMCGAHEAALDSVDQALALLPATGTRGSHKLLQEQYLVLRNEIRSALTRAAAEAHTARRWEAQEAANRELTRKLETSTMSTVTVLTLFGTVISFVLTSVPLAYAGTLPLTSRLALLAAQAAALLLFAALTITATHLLHRRRTRPTTGER</sequence>
<dbReference type="Proteomes" id="UP001596413">
    <property type="component" value="Unassembled WGS sequence"/>
</dbReference>
<keyword evidence="1" id="KW-0812">Transmembrane</keyword>
<dbReference type="RefSeq" id="WP_386418391.1">
    <property type="nucleotide sequence ID" value="NZ_JBHSZO010000054.1"/>
</dbReference>
<proteinExistence type="predicted"/>
<comment type="caution">
    <text evidence="2">The sequence shown here is derived from an EMBL/GenBank/DDBJ whole genome shotgun (WGS) entry which is preliminary data.</text>
</comment>
<gene>
    <name evidence="2" type="ORF">ACFQLX_23995</name>
</gene>